<name>A0ABS3S7Y1_9ACTN</name>
<sequence length="92" mass="10176">MPRRAHADEPPEGAAAGPDREAAVEPCLRGPDGCQGEVSGRESFGGTGQMIYECAAHMARSWNRELELRRRYPVLPPGDWDPMDAGERWDPE</sequence>
<feature type="region of interest" description="Disordered" evidence="1">
    <location>
        <begin position="73"/>
        <end position="92"/>
    </location>
</feature>
<evidence type="ECO:0000313" key="2">
    <source>
        <dbReference type="EMBL" id="MBO2464991.1"/>
    </source>
</evidence>
<reference evidence="2 3" key="1">
    <citation type="submission" date="2021-03" db="EMBL/GenBank/DDBJ databases">
        <title>Actinomadura violae sp. nov., isolated from lichen in Thailand.</title>
        <authorList>
            <person name="Kanchanasin P."/>
            <person name="Saeng-In P."/>
            <person name="Phongsopitanun W."/>
            <person name="Yuki M."/>
            <person name="Kudo T."/>
            <person name="Ohkuma M."/>
            <person name="Tanasupawat S."/>
        </authorList>
    </citation>
    <scope>NUCLEOTIDE SEQUENCE [LARGE SCALE GENOMIC DNA]</scope>
    <source>
        <strain evidence="2 3">LCR2-06</strain>
    </source>
</reference>
<keyword evidence="3" id="KW-1185">Reference proteome</keyword>
<dbReference type="Proteomes" id="UP000680206">
    <property type="component" value="Unassembled WGS sequence"/>
</dbReference>
<proteinExistence type="predicted"/>
<evidence type="ECO:0000256" key="1">
    <source>
        <dbReference type="SAM" id="MobiDB-lite"/>
    </source>
</evidence>
<dbReference type="RefSeq" id="WP_208251854.1">
    <property type="nucleotide sequence ID" value="NZ_JAGEPF010000040.1"/>
</dbReference>
<comment type="caution">
    <text evidence="2">The sequence shown here is derived from an EMBL/GenBank/DDBJ whole genome shotgun (WGS) entry which is preliminary data.</text>
</comment>
<feature type="region of interest" description="Disordered" evidence="1">
    <location>
        <begin position="1"/>
        <end position="45"/>
    </location>
</feature>
<evidence type="ECO:0000313" key="3">
    <source>
        <dbReference type="Proteomes" id="UP000680206"/>
    </source>
</evidence>
<gene>
    <name evidence="2" type="ORF">J4709_46240</name>
</gene>
<dbReference type="EMBL" id="JAGEPF010000040">
    <property type="protein sequence ID" value="MBO2464991.1"/>
    <property type="molecule type" value="Genomic_DNA"/>
</dbReference>
<accession>A0ABS3S7Y1</accession>
<organism evidence="2 3">
    <name type="scientific">Actinomadura violacea</name>
    <dbReference type="NCBI Taxonomy" id="2819934"/>
    <lineage>
        <taxon>Bacteria</taxon>
        <taxon>Bacillati</taxon>
        <taxon>Actinomycetota</taxon>
        <taxon>Actinomycetes</taxon>
        <taxon>Streptosporangiales</taxon>
        <taxon>Thermomonosporaceae</taxon>
        <taxon>Actinomadura</taxon>
    </lineage>
</organism>
<protein>
    <submittedName>
        <fullName evidence="2">Uncharacterized protein</fullName>
    </submittedName>
</protein>